<evidence type="ECO:0000256" key="3">
    <source>
        <dbReference type="PIRSR" id="PIRSR607837-1"/>
    </source>
</evidence>
<protein>
    <submittedName>
        <fullName evidence="4">DinB family protein</fullName>
    </submittedName>
</protein>
<proteinExistence type="inferred from homology"/>
<gene>
    <name evidence="4" type="ORF">OD459_10665</name>
</gene>
<feature type="binding site" evidence="3">
    <location>
        <position position="48"/>
    </location>
    <ligand>
        <name>a divalent metal cation</name>
        <dbReference type="ChEBI" id="CHEBI:60240"/>
    </ligand>
</feature>
<keyword evidence="2 3" id="KW-0479">Metal-binding</keyword>
<dbReference type="InterPro" id="IPR034660">
    <property type="entry name" value="DinB/YfiT-like"/>
</dbReference>
<name>A0AA46P4K1_CYTFI</name>
<feature type="binding site" evidence="3">
    <location>
        <position position="131"/>
    </location>
    <ligand>
        <name>a divalent metal cation</name>
        <dbReference type="ChEBI" id="CHEBI:60240"/>
    </ligand>
</feature>
<organism evidence="4 5">
    <name type="scientific">Cytobacillus firmus</name>
    <name type="common">Bacillus firmus</name>
    <dbReference type="NCBI Taxonomy" id="1399"/>
    <lineage>
        <taxon>Bacteria</taxon>
        <taxon>Bacillati</taxon>
        <taxon>Bacillota</taxon>
        <taxon>Bacilli</taxon>
        <taxon>Bacillales</taxon>
        <taxon>Bacillaceae</taxon>
        <taxon>Cytobacillus</taxon>
    </lineage>
</organism>
<dbReference type="Gene3D" id="1.20.120.450">
    <property type="entry name" value="dinb family like domain"/>
    <property type="match status" value="1"/>
</dbReference>
<evidence type="ECO:0000313" key="5">
    <source>
        <dbReference type="Proteomes" id="UP001163104"/>
    </source>
</evidence>
<evidence type="ECO:0000256" key="2">
    <source>
        <dbReference type="ARBA" id="ARBA00022723"/>
    </source>
</evidence>
<dbReference type="EMBL" id="CP107027">
    <property type="protein sequence ID" value="UYG97442.1"/>
    <property type="molecule type" value="Genomic_DNA"/>
</dbReference>
<comment type="similarity">
    <text evidence="1">Belongs to the DinB family.</text>
</comment>
<sequence>MYHSLSDFYTSWEFEAGATSRILKNLTDESLKQEVTPNQWSLGRIAWHTVTSIKVISSQAGLRFDAPDEDWSVPSSANFIAESYIKSSHEFVEALKTQWTDQTLLEQINFFGINMTKGSLLLFLSQHQTHHRGQMTILMRQAGISVPGIYGPSKEEWAQFEMAEPKQTLFDKNF</sequence>
<reference evidence="4" key="1">
    <citation type="submission" date="2022-10" db="EMBL/GenBank/DDBJ databases">
        <title>Mechanism of multi-heavy metal repair in Cytobacillus Firmus M7.</title>
        <authorList>
            <person name="Li X."/>
            <person name="Yu C."/>
        </authorList>
    </citation>
    <scope>NUCLEOTIDE SEQUENCE</scope>
    <source>
        <strain evidence="4">M7</strain>
    </source>
</reference>
<dbReference type="AlphaFoldDB" id="A0AA46P4K1"/>
<dbReference type="InterPro" id="IPR007837">
    <property type="entry name" value="DinB"/>
</dbReference>
<feature type="binding site" evidence="3">
    <location>
        <position position="127"/>
    </location>
    <ligand>
        <name>a divalent metal cation</name>
        <dbReference type="ChEBI" id="CHEBI:60240"/>
    </ligand>
</feature>
<evidence type="ECO:0000256" key="1">
    <source>
        <dbReference type="ARBA" id="ARBA00008635"/>
    </source>
</evidence>
<dbReference type="RefSeq" id="WP_163145003.1">
    <property type="nucleotide sequence ID" value="NZ_CP107027.1"/>
</dbReference>
<accession>A0AA46P4K1</accession>
<dbReference type="Proteomes" id="UP001163104">
    <property type="component" value="Chromosome"/>
</dbReference>
<dbReference type="Pfam" id="PF05163">
    <property type="entry name" value="DinB"/>
    <property type="match status" value="1"/>
</dbReference>
<dbReference type="SUPFAM" id="SSF109854">
    <property type="entry name" value="DinB/YfiT-like putative metalloenzymes"/>
    <property type="match status" value="1"/>
</dbReference>
<evidence type="ECO:0000313" key="4">
    <source>
        <dbReference type="EMBL" id="UYG97442.1"/>
    </source>
</evidence>
<dbReference type="GO" id="GO:0046872">
    <property type="term" value="F:metal ion binding"/>
    <property type="evidence" value="ECO:0007669"/>
    <property type="project" value="UniProtKB-KW"/>
</dbReference>